<dbReference type="EMBL" id="JAMFLX010000001">
    <property type="protein sequence ID" value="MCL6268420.1"/>
    <property type="molecule type" value="Genomic_DNA"/>
</dbReference>
<dbReference type="PANTHER" id="PTHR38108">
    <property type="entry name" value="UPF0319 PROTEIN YCCT"/>
    <property type="match status" value="1"/>
</dbReference>
<proteinExistence type="inferred from homology"/>
<dbReference type="Proteomes" id="UP001203338">
    <property type="component" value="Unassembled WGS sequence"/>
</dbReference>
<evidence type="ECO:0000256" key="2">
    <source>
        <dbReference type="ARBA" id="ARBA00022729"/>
    </source>
</evidence>
<evidence type="ECO:0000256" key="1">
    <source>
        <dbReference type="ARBA" id="ARBA00008490"/>
    </source>
</evidence>
<evidence type="ECO:0000313" key="4">
    <source>
        <dbReference type="EMBL" id="MCL6268420.1"/>
    </source>
</evidence>
<dbReference type="RefSeq" id="WP_249697256.1">
    <property type="nucleotide sequence ID" value="NZ_JAMFLX010000001.1"/>
</dbReference>
<feature type="chain" id="PRO_5044934073" description="UPF0319 protein M3P05_00455" evidence="3">
    <location>
        <begin position="21"/>
        <end position="223"/>
    </location>
</feature>
<comment type="caution">
    <text evidence="4">The sequence shown here is derived from an EMBL/GenBank/DDBJ whole genome shotgun (WGS) entry which is preliminary data.</text>
</comment>
<evidence type="ECO:0000313" key="5">
    <source>
        <dbReference type="Proteomes" id="UP001203338"/>
    </source>
</evidence>
<protein>
    <recommendedName>
        <fullName evidence="3">UPF0319 protein M3P05_00455</fullName>
    </recommendedName>
</protein>
<dbReference type="HAMAP" id="MF_00789">
    <property type="entry name" value="UPF0319"/>
    <property type="match status" value="1"/>
</dbReference>
<feature type="signal peptide" evidence="3">
    <location>
        <begin position="1"/>
        <end position="20"/>
    </location>
</feature>
<dbReference type="InterPro" id="IPR018635">
    <property type="entry name" value="UPF0319"/>
</dbReference>
<gene>
    <name evidence="4" type="ORF">M3P05_00455</name>
</gene>
<sequence length="223" mass="24784" precursor="true">MKFGRISALAAAFFAVPIWAATLTVPNNIDIEVLDGQKYRSEASFLGGSNTKIDLNDGDHQLVVRLSGNLKTSGDAELYKTGYFVVTLNSEGNSELKLATKSIRNKKDLNAFNKKPEFFLTNNQGQPYPFKMALLEKEGMQIGRDLVRELSEFNATGNPAALESRAPFAALAMNNPQTALSNGSNSVSEILLSEQMLHYWFQQADKPTRERFLSWAARVMKKQ</sequence>
<dbReference type="Pfam" id="PF09829">
    <property type="entry name" value="DUF2057"/>
    <property type="match status" value="1"/>
</dbReference>
<keyword evidence="5" id="KW-1185">Reference proteome</keyword>
<organism evidence="4 5">
    <name type="scientific">Parendozoicomonas callyspongiae</name>
    <dbReference type="NCBI Taxonomy" id="2942213"/>
    <lineage>
        <taxon>Bacteria</taxon>
        <taxon>Pseudomonadati</taxon>
        <taxon>Pseudomonadota</taxon>
        <taxon>Gammaproteobacteria</taxon>
        <taxon>Oceanospirillales</taxon>
        <taxon>Endozoicomonadaceae</taxon>
        <taxon>Parendozoicomonas</taxon>
    </lineage>
</organism>
<name>A0ABT0PAR8_9GAMM</name>
<reference evidence="4 5" key="1">
    <citation type="submission" date="2022-05" db="EMBL/GenBank/DDBJ databases">
        <authorList>
            <person name="Park J.-S."/>
        </authorList>
    </citation>
    <scope>NUCLEOTIDE SEQUENCE [LARGE SCALE GENOMIC DNA]</scope>
    <source>
        <strain evidence="4 5">2012CJ34-2</strain>
    </source>
</reference>
<dbReference type="PANTHER" id="PTHR38108:SF1">
    <property type="entry name" value="UPF0319 PROTEIN YCCT"/>
    <property type="match status" value="1"/>
</dbReference>
<accession>A0ABT0PAR8</accession>
<comment type="similarity">
    <text evidence="1 3">Belongs to the UPF0319 family.</text>
</comment>
<keyword evidence="2 3" id="KW-0732">Signal</keyword>
<evidence type="ECO:0000256" key="3">
    <source>
        <dbReference type="HAMAP-Rule" id="MF_00789"/>
    </source>
</evidence>